<accession>A0AAN8G688</accession>
<keyword evidence="2" id="KW-1185">Reference proteome</keyword>
<name>A0AAN8G688_TRICO</name>
<gene>
    <name evidence="1" type="ORF">GCK32_011210</name>
</gene>
<dbReference type="Proteomes" id="UP001331761">
    <property type="component" value="Unassembled WGS sequence"/>
</dbReference>
<reference evidence="1 2" key="1">
    <citation type="submission" date="2019-10" db="EMBL/GenBank/DDBJ databases">
        <title>Assembly and Annotation for the nematode Trichostrongylus colubriformis.</title>
        <authorList>
            <person name="Martin J."/>
        </authorList>
    </citation>
    <scope>NUCLEOTIDE SEQUENCE [LARGE SCALE GENOMIC DNA]</scope>
    <source>
        <strain evidence="1">G859</strain>
        <tissue evidence="1">Whole worm</tissue>
    </source>
</reference>
<organism evidence="1 2">
    <name type="scientific">Trichostrongylus colubriformis</name>
    <name type="common">Black scour worm</name>
    <dbReference type="NCBI Taxonomy" id="6319"/>
    <lineage>
        <taxon>Eukaryota</taxon>
        <taxon>Metazoa</taxon>
        <taxon>Ecdysozoa</taxon>
        <taxon>Nematoda</taxon>
        <taxon>Chromadorea</taxon>
        <taxon>Rhabditida</taxon>
        <taxon>Rhabditina</taxon>
        <taxon>Rhabditomorpha</taxon>
        <taxon>Strongyloidea</taxon>
        <taxon>Trichostrongylidae</taxon>
        <taxon>Trichostrongylus</taxon>
    </lineage>
</organism>
<dbReference type="AlphaFoldDB" id="A0AAN8G688"/>
<sequence length="87" mass="9913">MDMLIDWFLTAHECHMNKLQNAAVAYLTVYHQKEYIAEYGDGEVPNPRPAAERLNRGHGGFRTTPHQRILNAQFSISCVRGVEKVEA</sequence>
<comment type="caution">
    <text evidence="1">The sequence shown here is derived from an EMBL/GenBank/DDBJ whole genome shotgun (WGS) entry which is preliminary data.</text>
</comment>
<evidence type="ECO:0000313" key="2">
    <source>
        <dbReference type="Proteomes" id="UP001331761"/>
    </source>
</evidence>
<proteinExistence type="predicted"/>
<protein>
    <submittedName>
        <fullName evidence="1">Uncharacterized protein</fullName>
    </submittedName>
</protein>
<evidence type="ECO:0000313" key="1">
    <source>
        <dbReference type="EMBL" id="KAK5977678.1"/>
    </source>
</evidence>
<dbReference type="EMBL" id="WIXE01010304">
    <property type="protein sequence ID" value="KAK5977678.1"/>
    <property type="molecule type" value="Genomic_DNA"/>
</dbReference>